<organism evidence="7 8">
    <name type="scientific">Protofrankia coriariae</name>
    <dbReference type="NCBI Taxonomy" id="1562887"/>
    <lineage>
        <taxon>Bacteria</taxon>
        <taxon>Bacillati</taxon>
        <taxon>Actinomycetota</taxon>
        <taxon>Actinomycetes</taxon>
        <taxon>Frankiales</taxon>
        <taxon>Frankiaceae</taxon>
        <taxon>Protofrankia</taxon>
    </lineage>
</organism>
<accession>A0ABR5F528</accession>
<keyword evidence="8" id="KW-1185">Reference proteome</keyword>
<dbReference type="PIRSF" id="PIRSF000241">
    <property type="entry name" value="Urate_oxidase"/>
    <property type="match status" value="1"/>
</dbReference>
<keyword evidence="3 5" id="KW-0659">Purine metabolism</keyword>
<evidence type="ECO:0000256" key="6">
    <source>
        <dbReference type="RuleBase" id="RU004455"/>
    </source>
</evidence>
<dbReference type="InterPro" id="IPR019842">
    <property type="entry name" value="Uricase_CS"/>
</dbReference>
<evidence type="ECO:0000313" key="7">
    <source>
        <dbReference type="EMBL" id="KLL11802.1"/>
    </source>
</evidence>
<evidence type="ECO:0000313" key="8">
    <source>
        <dbReference type="Proteomes" id="UP000035425"/>
    </source>
</evidence>
<dbReference type="Proteomes" id="UP000035425">
    <property type="component" value="Unassembled WGS sequence"/>
</dbReference>
<dbReference type="NCBIfam" id="TIGR03383">
    <property type="entry name" value="urate_oxi"/>
    <property type="match status" value="1"/>
</dbReference>
<comment type="catalytic activity">
    <reaction evidence="5 6">
        <text>urate + O2 + H2O = 5-hydroxyisourate + H2O2</text>
        <dbReference type="Rhea" id="RHEA:21368"/>
        <dbReference type="ChEBI" id="CHEBI:15377"/>
        <dbReference type="ChEBI" id="CHEBI:15379"/>
        <dbReference type="ChEBI" id="CHEBI:16240"/>
        <dbReference type="ChEBI" id="CHEBI:17775"/>
        <dbReference type="ChEBI" id="CHEBI:18072"/>
        <dbReference type="EC" id="1.7.3.3"/>
    </reaction>
</comment>
<dbReference type="Pfam" id="PF01014">
    <property type="entry name" value="Uricase"/>
    <property type="match status" value="2"/>
</dbReference>
<name>A0ABR5F528_9ACTN</name>
<comment type="pathway">
    <text evidence="1 5">Purine metabolism; urate degradation; (S)-allantoin from urate: step 1/3.</text>
</comment>
<reference evidence="7 8" key="1">
    <citation type="submission" date="2014-12" db="EMBL/GenBank/DDBJ databases">
        <title>Frankia sp. BMG5.1 draft genome.</title>
        <authorList>
            <person name="Gtari M."/>
            <person name="Ghodhbane-Gtari F."/>
            <person name="Nouioui I."/>
            <person name="Ktari A."/>
            <person name="Hezbri K."/>
            <person name="Mimouni W."/>
            <person name="Sbissi I."/>
            <person name="Ayari A."/>
            <person name="Yamanaka T."/>
            <person name="Normand P."/>
            <person name="Tisa L.S."/>
            <person name="Boudabous A."/>
        </authorList>
    </citation>
    <scope>NUCLEOTIDE SEQUENCE [LARGE SCALE GENOMIC DNA]</scope>
    <source>
        <strain evidence="7 8">BMG5.1</strain>
    </source>
</reference>
<sequence>MAVVLGPNRYGKAEIRLVHVERSTPVHRIRDISVTSALWGDFTSAHVDGDNSHILATDTQKNTVHAFARTGGVGEIEQFGLRLARHFTTATPWVTGARLEIEEYGWQRIEVNGSGHDHAFFRSGGEHRTTTVTVDRDTAHVVSGTAGLIVLKSTGSAFRGFIRDDYTTLADTDDRVLATEITARWRYTSTAVEFDTLFPSIRATLLETFAQVPSSALQQTLYTMGREVLTAHADVAEIRLSMPNRHHFPVDLTPFGLDNPNVVFQVADRPYGKIEGTVLRDDVPAAESAWSTFPGDG</sequence>
<proteinExistence type="inferred from homology"/>
<comment type="function">
    <text evidence="5 6">Catalyzes the oxidation of uric acid to 5-hydroxyisourate, which is further processed to form (S)-allantoin.</text>
</comment>
<dbReference type="InterPro" id="IPR002042">
    <property type="entry name" value="Uricase"/>
</dbReference>
<evidence type="ECO:0000256" key="5">
    <source>
        <dbReference type="PIRNR" id="PIRNR000241"/>
    </source>
</evidence>
<gene>
    <name evidence="7" type="ORF">FrCorBMG51_09065</name>
</gene>
<dbReference type="PANTHER" id="PTHR42874">
    <property type="entry name" value="URICASE"/>
    <property type="match status" value="1"/>
</dbReference>
<dbReference type="PANTHER" id="PTHR42874:SF1">
    <property type="entry name" value="URICASE"/>
    <property type="match status" value="1"/>
</dbReference>
<dbReference type="SUPFAM" id="SSF55620">
    <property type="entry name" value="Tetrahydrobiopterin biosynthesis enzymes-like"/>
    <property type="match status" value="2"/>
</dbReference>
<dbReference type="PRINTS" id="PR00093">
    <property type="entry name" value="URICASE"/>
</dbReference>
<dbReference type="EMBL" id="JWIO01000011">
    <property type="protein sequence ID" value="KLL11802.1"/>
    <property type="molecule type" value="Genomic_DNA"/>
</dbReference>
<dbReference type="PROSITE" id="PS00366">
    <property type="entry name" value="URICASE"/>
    <property type="match status" value="1"/>
</dbReference>
<dbReference type="Gene3D" id="3.10.270.10">
    <property type="entry name" value="Urate Oxidase"/>
    <property type="match status" value="1"/>
</dbReference>
<dbReference type="RefSeq" id="WP_047222635.1">
    <property type="nucleotide sequence ID" value="NZ_JWIO01000011.1"/>
</dbReference>
<evidence type="ECO:0000256" key="1">
    <source>
        <dbReference type="ARBA" id="ARBA00004831"/>
    </source>
</evidence>
<comment type="caution">
    <text evidence="7">The sequence shown here is derived from an EMBL/GenBank/DDBJ whole genome shotgun (WGS) entry which is preliminary data.</text>
</comment>
<evidence type="ECO:0000256" key="2">
    <source>
        <dbReference type="ARBA" id="ARBA00009760"/>
    </source>
</evidence>
<keyword evidence="4 5" id="KW-0560">Oxidoreductase</keyword>
<comment type="similarity">
    <text evidence="2 5 6">Belongs to the uricase family.</text>
</comment>
<protein>
    <recommendedName>
        <fullName evidence="5 6">Uricase</fullName>
        <ecNumber evidence="5 6">1.7.3.3</ecNumber>
    </recommendedName>
    <alternativeName>
        <fullName evidence="5">Urate oxidase</fullName>
    </alternativeName>
</protein>
<evidence type="ECO:0000256" key="4">
    <source>
        <dbReference type="ARBA" id="ARBA00023002"/>
    </source>
</evidence>
<evidence type="ECO:0000256" key="3">
    <source>
        <dbReference type="ARBA" id="ARBA00022631"/>
    </source>
</evidence>
<dbReference type="EC" id="1.7.3.3" evidence="5 6"/>